<keyword evidence="1" id="KW-0802">TPR repeat</keyword>
<keyword evidence="4" id="KW-1185">Reference proteome</keyword>
<accession>C2MBP0</accession>
<dbReference type="Proteomes" id="UP000003303">
    <property type="component" value="Unassembled WGS sequence"/>
</dbReference>
<dbReference type="AlphaFoldDB" id="C2MBP0"/>
<dbReference type="RefSeq" id="WP_007365349.1">
    <property type="nucleotide sequence ID" value="NZ_ACLR01000124.1"/>
</dbReference>
<keyword evidence="2" id="KW-0732">Signal</keyword>
<dbReference type="PROSITE" id="PS51257">
    <property type="entry name" value="PROKAR_LIPOPROTEIN"/>
    <property type="match status" value="1"/>
</dbReference>
<dbReference type="OrthoDB" id="1465834at2"/>
<dbReference type="PROSITE" id="PS50293">
    <property type="entry name" value="TPR_REGION"/>
    <property type="match status" value="1"/>
</dbReference>
<evidence type="ECO:0000256" key="1">
    <source>
        <dbReference type="PROSITE-ProRule" id="PRU00339"/>
    </source>
</evidence>
<feature type="repeat" description="TPR" evidence="1">
    <location>
        <begin position="386"/>
        <end position="419"/>
    </location>
</feature>
<proteinExistence type="predicted"/>
<dbReference type="SMART" id="SM00028">
    <property type="entry name" value="TPR"/>
    <property type="match status" value="1"/>
</dbReference>
<dbReference type="STRING" id="596327.PORUE0001_0460"/>
<organism evidence="3 4">
    <name type="scientific">Porphyromonas uenonis 60-3</name>
    <dbReference type="NCBI Taxonomy" id="596327"/>
    <lineage>
        <taxon>Bacteria</taxon>
        <taxon>Pseudomonadati</taxon>
        <taxon>Bacteroidota</taxon>
        <taxon>Bacteroidia</taxon>
        <taxon>Bacteroidales</taxon>
        <taxon>Porphyromonadaceae</taxon>
        <taxon>Porphyromonas</taxon>
    </lineage>
</organism>
<dbReference type="PROSITE" id="PS50005">
    <property type="entry name" value="TPR"/>
    <property type="match status" value="1"/>
</dbReference>
<dbReference type="eggNOG" id="COG0457">
    <property type="taxonomic scope" value="Bacteria"/>
</dbReference>
<dbReference type="EMBL" id="ACLR01000124">
    <property type="protein sequence ID" value="EEK16859.1"/>
    <property type="molecule type" value="Genomic_DNA"/>
</dbReference>
<evidence type="ECO:0000313" key="4">
    <source>
        <dbReference type="Proteomes" id="UP000003303"/>
    </source>
</evidence>
<dbReference type="Pfam" id="PF00515">
    <property type="entry name" value="TPR_1"/>
    <property type="match status" value="1"/>
</dbReference>
<dbReference type="InterPro" id="IPR019734">
    <property type="entry name" value="TPR_rpt"/>
</dbReference>
<sequence length="562" mass="62565">MTYRNLLKITTALLLAVLVSSCACRLKPLDGSAAQVDPTPLTLVGTQIPGQVRLTIPAKWCHKRAIVNVTPELRYNGTSVTGQTVTIQGENVRDNYQTISYERGGSVIIPFTFDYKPGMEQSDLYLTFAATIKGKKVNLPAVKVARGTIMTADLASISDITPALARDAFQRVIKEQYTADLKFLINRAEVRAAELNKREVKDWQDVVDNAYQVPNQEVDIEIQAYASPDGAQDFNERLSAQRERNTSRVVARQLGKKKIEVNAHYTAEDWDGFQKLLEASKIQDKELVLRVLSMYPDPEDREREIRNLSHVFTQLADEILPELRRSRLNANVRIIGKSDDELKMFMAQRPGRLTIEEILYTATLYDNAKDQMNAYQQAVQLYPKDYRAYNNIGTLYLAQGNYEQAASYFAKAQKIQPNAASNMNEALLALDRGNLAEAQRLMGSAVEVPEAGQGIGLLQMHEGKYADAIRSFGNTPSNTLAIAQIMQGQYADATRTLAAIAQPNGETAYLKAVVAARTNDLQALVSNLRAAIALDRSYAQRAQRDLEFAAFSQTPEFVALVK</sequence>
<dbReference type="InterPro" id="IPR011990">
    <property type="entry name" value="TPR-like_helical_dom_sf"/>
</dbReference>
<evidence type="ECO:0000256" key="2">
    <source>
        <dbReference type="SAM" id="SignalP"/>
    </source>
</evidence>
<name>C2MBP0_9PORP</name>
<dbReference type="Gene3D" id="1.25.40.10">
    <property type="entry name" value="Tetratricopeptide repeat domain"/>
    <property type="match status" value="1"/>
</dbReference>
<feature type="chain" id="PRO_5002916316" evidence="2">
    <location>
        <begin position="24"/>
        <end position="562"/>
    </location>
</feature>
<feature type="signal peptide" evidence="2">
    <location>
        <begin position="1"/>
        <end position="23"/>
    </location>
</feature>
<protein>
    <submittedName>
        <fullName evidence="3">Tetratricopeptide repeat protein</fullName>
    </submittedName>
</protein>
<evidence type="ECO:0000313" key="3">
    <source>
        <dbReference type="EMBL" id="EEK16859.1"/>
    </source>
</evidence>
<comment type="caution">
    <text evidence="3">The sequence shown here is derived from an EMBL/GenBank/DDBJ whole genome shotgun (WGS) entry which is preliminary data.</text>
</comment>
<reference evidence="3 4" key="1">
    <citation type="submission" date="2009-04" db="EMBL/GenBank/DDBJ databases">
        <authorList>
            <person name="Sebastian Y."/>
            <person name="Madupu R."/>
            <person name="Durkin A.S."/>
            <person name="Torralba M."/>
            <person name="Methe B."/>
            <person name="Sutton G.G."/>
            <person name="Strausberg R.L."/>
            <person name="Nelson K.E."/>
        </authorList>
    </citation>
    <scope>NUCLEOTIDE SEQUENCE [LARGE SCALE GENOMIC DNA]</scope>
    <source>
        <strain evidence="3 4">60-3</strain>
    </source>
</reference>
<dbReference type="SUPFAM" id="SSF48452">
    <property type="entry name" value="TPR-like"/>
    <property type="match status" value="1"/>
</dbReference>
<gene>
    <name evidence="3" type="ORF">PORUE0001_0460</name>
</gene>